<feature type="repeat" description="WD" evidence="6">
    <location>
        <begin position="459"/>
        <end position="500"/>
    </location>
</feature>
<name>A0A8X6IWS2_NEPPI</name>
<evidence type="ECO:0000256" key="2">
    <source>
        <dbReference type="ARBA" id="ARBA00022574"/>
    </source>
</evidence>
<dbReference type="InterPro" id="IPR019775">
    <property type="entry name" value="WD40_repeat_CS"/>
</dbReference>
<dbReference type="PROSITE" id="PS50082">
    <property type="entry name" value="WD_REPEATS_2"/>
    <property type="match status" value="7"/>
</dbReference>
<dbReference type="Proteomes" id="UP000887013">
    <property type="component" value="Unassembled WGS sequence"/>
</dbReference>
<dbReference type="GO" id="GO:0007219">
    <property type="term" value="P:Notch signaling pathway"/>
    <property type="evidence" value="ECO:0007669"/>
    <property type="project" value="TreeGrafter"/>
</dbReference>
<evidence type="ECO:0000256" key="5">
    <source>
        <dbReference type="ARBA" id="ARBA00061016"/>
    </source>
</evidence>
<dbReference type="PROSITE" id="PS50294">
    <property type="entry name" value="WD_REPEATS_REGION"/>
    <property type="match status" value="6"/>
</dbReference>
<dbReference type="InterPro" id="IPR012972">
    <property type="entry name" value="NLE"/>
</dbReference>
<dbReference type="PRINTS" id="PR00320">
    <property type="entry name" value="GPROTEINBRPT"/>
</dbReference>
<dbReference type="InterPro" id="IPR015943">
    <property type="entry name" value="WD40/YVTN_repeat-like_dom_sf"/>
</dbReference>
<sequence>MKVLLQRSSQSIPNSKQWHVDFKQKEIRIRGFYIVCCSISHKKSINQSNNQQRHVFEMEVESKFVLARFKNESGEDTSAPFDLPHDVTVDKLTLICNTILQKEEPVPFLFFVNDVQIKDSLQNVVQKKSLQSEQVLEITYAEQAVFYVRPVTRCTSSIPGHAEAVISASFSPDGRYMASGSGDTTVRLWDVNTETPQFTCKAHKHWVLCIAWSPNGMKLASACKNGQVCIWDPKTGKQIGKTLCGHKGWVNAIAWEPLHLNGECRNLASASKDCTIRVWDVVTCQALLVLSSHTASVTCIRWGGSGLIYSGSQDRTVKVFRASDGTLCRTLKGHGHWVNTIALNTDYVMRTGSYDPSKASFSYPDITEKSAEQKSSLALKRYKSVINGESEILVSGSDDFTMIIWNPENDNHMIAKMTGHHNLINDVKFSPDRRIIASASFDKSIKLWNGRTGKYISSLYGHVQQVYQIAWSADSRMLVSGSADSTLKVWDMKTYKIMIDLPGHADEIFAVDWSPDGQRVVSGGKDKVLKIWRQ</sequence>
<dbReference type="Gene3D" id="2.130.10.10">
    <property type="entry name" value="YVTN repeat-like/Quinoprotein amine dehydrogenase"/>
    <property type="match status" value="1"/>
</dbReference>
<dbReference type="Pfam" id="PF08154">
    <property type="entry name" value="NLE"/>
    <property type="match status" value="1"/>
</dbReference>
<feature type="repeat" description="WD" evidence="6">
    <location>
        <begin position="501"/>
        <end position="534"/>
    </location>
</feature>
<feature type="repeat" description="WD" evidence="6">
    <location>
        <begin position="417"/>
        <end position="458"/>
    </location>
</feature>
<dbReference type="InterPro" id="IPR001680">
    <property type="entry name" value="WD40_rpt"/>
</dbReference>
<dbReference type="GO" id="GO:0000027">
    <property type="term" value="P:ribosomal large subunit assembly"/>
    <property type="evidence" value="ECO:0007669"/>
    <property type="project" value="TreeGrafter"/>
</dbReference>
<dbReference type="EMBL" id="BMAW01093967">
    <property type="protein sequence ID" value="GFS63013.1"/>
    <property type="molecule type" value="Genomic_DNA"/>
</dbReference>
<keyword evidence="3" id="KW-0677">Repeat</keyword>
<dbReference type="SUPFAM" id="SSF50998">
    <property type="entry name" value="Quinoprotein alcohol dehydrogenase-like"/>
    <property type="match status" value="1"/>
</dbReference>
<evidence type="ECO:0000259" key="7">
    <source>
        <dbReference type="Pfam" id="PF08154"/>
    </source>
</evidence>
<dbReference type="InterPro" id="IPR011047">
    <property type="entry name" value="Quinoprotein_ADH-like_sf"/>
</dbReference>
<gene>
    <name evidence="8" type="primary">nle1</name>
    <name evidence="8" type="ORF">NPIL_317521</name>
</gene>
<feature type="domain" description="NLE" evidence="7">
    <location>
        <begin position="65"/>
        <end position="124"/>
    </location>
</feature>
<keyword evidence="9" id="KW-1185">Reference proteome</keyword>
<protein>
    <submittedName>
        <fullName evidence="8">Notchless protein homolog 1</fullName>
    </submittedName>
</protein>
<evidence type="ECO:0000313" key="9">
    <source>
        <dbReference type="Proteomes" id="UP000887013"/>
    </source>
</evidence>
<dbReference type="PRINTS" id="PR00319">
    <property type="entry name" value="GPROTEINB"/>
</dbReference>
<dbReference type="InterPro" id="IPR001632">
    <property type="entry name" value="WD40_G-protein_beta-like"/>
</dbReference>
<dbReference type="PANTHER" id="PTHR19848:SF0">
    <property type="entry name" value="NOTCHLESS PROTEIN HOMOLOG 1"/>
    <property type="match status" value="1"/>
</dbReference>
<feature type="repeat" description="WD" evidence="6">
    <location>
        <begin position="243"/>
        <end position="289"/>
    </location>
</feature>
<proteinExistence type="inferred from homology"/>
<reference evidence="8" key="1">
    <citation type="submission" date="2020-08" db="EMBL/GenBank/DDBJ databases">
        <title>Multicomponent nature underlies the extraordinary mechanical properties of spider dragline silk.</title>
        <authorList>
            <person name="Kono N."/>
            <person name="Nakamura H."/>
            <person name="Mori M."/>
            <person name="Yoshida Y."/>
            <person name="Ohtoshi R."/>
            <person name="Malay A.D."/>
            <person name="Moran D.A.P."/>
            <person name="Tomita M."/>
            <person name="Numata K."/>
            <person name="Arakawa K."/>
        </authorList>
    </citation>
    <scope>NUCLEOTIDE SEQUENCE</scope>
</reference>
<dbReference type="Pfam" id="PF00400">
    <property type="entry name" value="WD40"/>
    <property type="match status" value="7"/>
</dbReference>
<keyword evidence="2 6" id="KW-0853">WD repeat</keyword>
<keyword evidence="4" id="KW-0539">Nucleus</keyword>
<comment type="subcellular location">
    <subcellularLocation>
        <location evidence="1">Nucleus</location>
        <location evidence="1">Nucleolus</location>
    </subcellularLocation>
</comment>
<dbReference type="AlphaFoldDB" id="A0A8X6IWS2"/>
<feature type="repeat" description="WD" evidence="6">
    <location>
        <begin position="200"/>
        <end position="241"/>
    </location>
</feature>
<dbReference type="SMART" id="SM00320">
    <property type="entry name" value="WD40"/>
    <property type="match status" value="8"/>
</dbReference>
<organism evidence="8 9">
    <name type="scientific">Nephila pilipes</name>
    <name type="common">Giant wood spider</name>
    <name type="synonym">Nephila maculata</name>
    <dbReference type="NCBI Taxonomy" id="299642"/>
    <lineage>
        <taxon>Eukaryota</taxon>
        <taxon>Metazoa</taxon>
        <taxon>Ecdysozoa</taxon>
        <taxon>Arthropoda</taxon>
        <taxon>Chelicerata</taxon>
        <taxon>Arachnida</taxon>
        <taxon>Araneae</taxon>
        <taxon>Araneomorphae</taxon>
        <taxon>Entelegynae</taxon>
        <taxon>Araneoidea</taxon>
        <taxon>Nephilidae</taxon>
        <taxon>Nephila</taxon>
    </lineage>
</organism>
<dbReference type="InterPro" id="IPR020472">
    <property type="entry name" value="WD40_PAC1"/>
</dbReference>
<feature type="repeat" description="WD" evidence="6">
    <location>
        <begin position="158"/>
        <end position="199"/>
    </location>
</feature>
<dbReference type="CDD" id="cd00200">
    <property type="entry name" value="WD40"/>
    <property type="match status" value="1"/>
</dbReference>
<dbReference type="PANTHER" id="PTHR19848">
    <property type="entry name" value="WD40 REPEAT PROTEIN"/>
    <property type="match status" value="1"/>
</dbReference>
<evidence type="ECO:0000313" key="8">
    <source>
        <dbReference type="EMBL" id="GFS63013.1"/>
    </source>
</evidence>
<dbReference type="OrthoDB" id="10267436at2759"/>
<evidence type="ECO:0000256" key="1">
    <source>
        <dbReference type="ARBA" id="ARBA00004604"/>
    </source>
</evidence>
<comment type="similarity">
    <text evidence="5">Belongs to the NLE1/RSA4 family.</text>
</comment>
<evidence type="ECO:0000256" key="4">
    <source>
        <dbReference type="ARBA" id="ARBA00023242"/>
    </source>
</evidence>
<dbReference type="GO" id="GO:0005730">
    <property type="term" value="C:nucleolus"/>
    <property type="evidence" value="ECO:0007669"/>
    <property type="project" value="UniProtKB-SubCell"/>
</dbReference>
<evidence type="ECO:0000256" key="3">
    <source>
        <dbReference type="ARBA" id="ARBA00022737"/>
    </source>
</evidence>
<feature type="repeat" description="WD" evidence="6">
    <location>
        <begin position="290"/>
        <end position="330"/>
    </location>
</feature>
<dbReference type="PROSITE" id="PS00678">
    <property type="entry name" value="WD_REPEATS_1"/>
    <property type="match status" value="3"/>
</dbReference>
<accession>A0A8X6IWS2</accession>
<comment type="caution">
    <text evidence="8">The sequence shown here is derived from an EMBL/GenBank/DDBJ whole genome shotgun (WGS) entry which is preliminary data.</text>
</comment>
<dbReference type="FunFam" id="2.130.10.10:FF:000092">
    <property type="entry name" value="notchless protein homolog"/>
    <property type="match status" value="1"/>
</dbReference>
<evidence type="ECO:0000256" key="6">
    <source>
        <dbReference type="PROSITE-ProRule" id="PRU00221"/>
    </source>
</evidence>